<dbReference type="Pfam" id="PF00567">
    <property type="entry name" value="TUDOR"/>
    <property type="match status" value="1"/>
</dbReference>
<dbReference type="SMART" id="SM00333">
    <property type="entry name" value="TUDOR"/>
    <property type="match status" value="1"/>
</dbReference>
<organism evidence="2 3">
    <name type="scientific">Batillaria attramentaria</name>
    <dbReference type="NCBI Taxonomy" id="370345"/>
    <lineage>
        <taxon>Eukaryota</taxon>
        <taxon>Metazoa</taxon>
        <taxon>Spiralia</taxon>
        <taxon>Lophotrochozoa</taxon>
        <taxon>Mollusca</taxon>
        <taxon>Gastropoda</taxon>
        <taxon>Caenogastropoda</taxon>
        <taxon>Sorbeoconcha</taxon>
        <taxon>Cerithioidea</taxon>
        <taxon>Batillariidae</taxon>
        <taxon>Batillaria</taxon>
    </lineage>
</organism>
<sequence>MSGNLKQVLVFDEDQSSILPAEGESVAVEVSSVRTPSHFYVTLPWGSLTIPQVTSMSSGPANIEFYKGKRLDTDYSVYAMGEAVAAYCKRSKAWLRAKVVDTDPDEEEVLVMYVDFGDKEWVSERDIRQLDKCFIHLPPQAVECSLVKVIPPRPRVAWPAESRREFWSLVNKKTLVARVVKRMWSGRLMVELFDTSSGEDVDIGATLIRRNLASLDTSSPISQLMSPGDGGDQVHYIPG</sequence>
<name>A0ABD0J043_9CAEN</name>
<gene>
    <name evidence="2" type="ORF">BaRGS_00040441</name>
</gene>
<dbReference type="EMBL" id="JACVVK020000813">
    <property type="protein sequence ID" value="KAK7443839.1"/>
    <property type="molecule type" value="Genomic_DNA"/>
</dbReference>
<dbReference type="Gene3D" id="2.40.50.90">
    <property type="match status" value="1"/>
</dbReference>
<accession>A0ABD0J043</accession>
<reference evidence="2 3" key="1">
    <citation type="journal article" date="2023" name="Sci. Data">
        <title>Genome assembly of the Korean intertidal mud-creeper Batillaria attramentaria.</title>
        <authorList>
            <person name="Patra A.K."/>
            <person name="Ho P.T."/>
            <person name="Jun S."/>
            <person name="Lee S.J."/>
            <person name="Kim Y."/>
            <person name="Won Y.J."/>
        </authorList>
    </citation>
    <scope>NUCLEOTIDE SEQUENCE [LARGE SCALE GENOMIC DNA]</scope>
    <source>
        <strain evidence="2">Wonlab-2016</strain>
    </source>
</reference>
<proteinExistence type="predicted"/>
<dbReference type="Gene3D" id="2.30.30.140">
    <property type="match status" value="1"/>
</dbReference>
<dbReference type="PROSITE" id="PS50304">
    <property type="entry name" value="TUDOR"/>
    <property type="match status" value="1"/>
</dbReference>
<keyword evidence="3" id="KW-1185">Reference proteome</keyword>
<dbReference type="AlphaFoldDB" id="A0ABD0J043"/>
<comment type="caution">
    <text evidence="2">The sequence shown here is derived from an EMBL/GenBank/DDBJ whole genome shotgun (WGS) entry which is preliminary data.</text>
</comment>
<protein>
    <recommendedName>
        <fullName evidence="1">Tudor domain-containing protein</fullName>
    </recommendedName>
</protein>
<feature type="domain" description="Tudor" evidence="1">
    <location>
        <begin position="77"/>
        <end position="137"/>
    </location>
</feature>
<dbReference type="InterPro" id="IPR002999">
    <property type="entry name" value="Tudor"/>
</dbReference>
<dbReference type="Proteomes" id="UP001519460">
    <property type="component" value="Unassembled WGS sequence"/>
</dbReference>
<evidence type="ECO:0000313" key="3">
    <source>
        <dbReference type="Proteomes" id="UP001519460"/>
    </source>
</evidence>
<dbReference type="InterPro" id="IPR035437">
    <property type="entry name" value="SNase_OB-fold_sf"/>
</dbReference>
<dbReference type="InterPro" id="IPR050621">
    <property type="entry name" value="Tudor_domain_containing"/>
</dbReference>
<dbReference type="PANTHER" id="PTHR22948">
    <property type="entry name" value="TUDOR DOMAIN CONTAINING PROTEIN"/>
    <property type="match status" value="1"/>
</dbReference>
<evidence type="ECO:0000259" key="1">
    <source>
        <dbReference type="PROSITE" id="PS50304"/>
    </source>
</evidence>
<dbReference type="SUPFAM" id="SSF63748">
    <property type="entry name" value="Tudor/PWWP/MBT"/>
    <property type="match status" value="1"/>
</dbReference>
<evidence type="ECO:0000313" key="2">
    <source>
        <dbReference type="EMBL" id="KAK7443839.1"/>
    </source>
</evidence>
<dbReference type="PANTHER" id="PTHR22948:SF29">
    <property type="entry name" value="FI02030P-RELATED"/>
    <property type="match status" value="1"/>
</dbReference>